<dbReference type="GO" id="GO:0005576">
    <property type="term" value="C:extracellular region"/>
    <property type="evidence" value="ECO:0007669"/>
    <property type="project" value="InterPro"/>
</dbReference>
<dbReference type="EMBL" id="BACD03000043">
    <property type="protein sequence ID" value="GAO51256.1"/>
    <property type="molecule type" value="Genomic_DNA"/>
</dbReference>
<dbReference type="Pfam" id="PF00704">
    <property type="entry name" value="Glyco_hydro_18"/>
    <property type="match status" value="1"/>
</dbReference>
<evidence type="ECO:0000256" key="1">
    <source>
        <dbReference type="ARBA" id="ARBA00012729"/>
    </source>
</evidence>
<dbReference type="InterPro" id="IPR036573">
    <property type="entry name" value="CBM_sf_5/12"/>
</dbReference>
<dbReference type="InterPro" id="IPR029070">
    <property type="entry name" value="Chitinase_insertion_sf"/>
</dbReference>
<feature type="region of interest" description="Disordered" evidence="2">
    <location>
        <begin position="411"/>
        <end position="509"/>
    </location>
</feature>
<reference evidence="4 5" key="2">
    <citation type="journal article" date="2014" name="J. Gen. Appl. Microbiol.">
        <title>The early diverging ascomycetous budding yeast Saitoella complicata has three histone deacetylases belonging to the Clr6, Hos2, and Rpd3 lineages.</title>
        <authorList>
            <person name="Nishida H."/>
            <person name="Matsumoto T."/>
            <person name="Kondo S."/>
            <person name="Hamamoto M."/>
            <person name="Yoshikawa H."/>
        </authorList>
    </citation>
    <scope>NUCLEOTIDE SEQUENCE [LARGE SCALE GENOMIC DNA]</scope>
    <source>
        <strain evidence="4 5">NRRL Y-17804</strain>
    </source>
</reference>
<dbReference type="InterPro" id="IPR050314">
    <property type="entry name" value="Glycosyl_Hydrlase_18"/>
</dbReference>
<dbReference type="Gene3D" id="2.10.10.20">
    <property type="entry name" value="Carbohydrate-binding module superfamily 5/12"/>
    <property type="match status" value="1"/>
</dbReference>
<feature type="domain" description="GH18" evidence="3">
    <location>
        <begin position="11"/>
        <end position="391"/>
    </location>
</feature>
<dbReference type="SUPFAM" id="SSF51445">
    <property type="entry name" value="(Trans)glycosidases"/>
    <property type="match status" value="1"/>
</dbReference>
<evidence type="ECO:0000256" key="2">
    <source>
        <dbReference type="SAM" id="MobiDB-lite"/>
    </source>
</evidence>
<dbReference type="PROSITE" id="PS51910">
    <property type="entry name" value="GH18_2"/>
    <property type="match status" value="1"/>
</dbReference>
<dbReference type="Proteomes" id="UP000033140">
    <property type="component" value="Unassembled WGS sequence"/>
</dbReference>
<feature type="compositionally biased region" description="Polar residues" evidence="2">
    <location>
        <begin position="451"/>
        <end position="460"/>
    </location>
</feature>
<evidence type="ECO:0000313" key="4">
    <source>
        <dbReference type="EMBL" id="GAO51256.1"/>
    </source>
</evidence>
<dbReference type="EC" id="3.2.1.14" evidence="1"/>
<dbReference type="SMART" id="SM00636">
    <property type="entry name" value="Glyco_18"/>
    <property type="match status" value="1"/>
</dbReference>
<dbReference type="STRING" id="698492.A0A0E9NNH5"/>
<protein>
    <recommendedName>
        <fullName evidence="1">chitinase</fullName>
        <ecNumber evidence="1">3.2.1.14</ecNumber>
    </recommendedName>
</protein>
<dbReference type="SUPFAM" id="SSF54556">
    <property type="entry name" value="Chitinase insertion domain"/>
    <property type="match status" value="1"/>
</dbReference>
<name>A0A0E9NNH5_SAICN</name>
<dbReference type="AlphaFoldDB" id="A0A0E9NNH5"/>
<feature type="compositionally biased region" description="Low complexity" evidence="2">
    <location>
        <begin position="487"/>
        <end position="499"/>
    </location>
</feature>
<comment type="caution">
    <text evidence="4">The sequence shown here is derived from an EMBL/GenBank/DDBJ whole genome shotgun (WGS) entry which is preliminary data.</text>
</comment>
<dbReference type="CDD" id="cd06548">
    <property type="entry name" value="GH18_chitinase"/>
    <property type="match status" value="1"/>
</dbReference>
<gene>
    <name evidence="4" type="ORF">G7K_5362-t1</name>
</gene>
<dbReference type="Gene3D" id="3.10.50.10">
    <property type="match status" value="1"/>
</dbReference>
<dbReference type="GO" id="GO:0005975">
    <property type="term" value="P:carbohydrate metabolic process"/>
    <property type="evidence" value="ECO:0007669"/>
    <property type="project" value="InterPro"/>
</dbReference>
<proteinExistence type="predicted"/>
<dbReference type="GO" id="GO:0030246">
    <property type="term" value="F:carbohydrate binding"/>
    <property type="evidence" value="ECO:0007669"/>
    <property type="project" value="InterPro"/>
</dbReference>
<keyword evidence="5" id="KW-1185">Reference proteome</keyword>
<dbReference type="GO" id="GO:0006032">
    <property type="term" value="P:chitin catabolic process"/>
    <property type="evidence" value="ECO:0007669"/>
    <property type="project" value="TreeGrafter"/>
</dbReference>
<reference evidence="4 5" key="1">
    <citation type="journal article" date="2011" name="J. Gen. Appl. Microbiol.">
        <title>Draft genome sequencing of the enigmatic yeast Saitoella complicata.</title>
        <authorList>
            <person name="Nishida H."/>
            <person name="Hamamoto M."/>
            <person name="Sugiyama J."/>
        </authorList>
    </citation>
    <scope>NUCLEOTIDE SEQUENCE [LARGE SCALE GENOMIC DNA]</scope>
    <source>
        <strain evidence="4 5">NRRL Y-17804</strain>
    </source>
</reference>
<dbReference type="InterPro" id="IPR017853">
    <property type="entry name" value="GH"/>
</dbReference>
<sequence length="562" mass="62502">MPPFFSSPTGKHCILYHTNWCNYARSFNVKDLPIDSVTDICYAFFNLAPSIDNANLWVITSGDRWADFENPFMGKGAPPENTWQSPPQDLGNLGQFRKLLASGARINITLSIGGWTWSKHFSEAVRTHQSRDSLAQSVIKFFKEWDVFNGVSFDWEYVSNNGVNYGADGNVTHPSDAANLLLFIKRVRILFHDEGWLDYTISLCCTPAPEKIKFKVEEFVEVLDQFHIMTYDFSGSWSKIAAHQSNLYNSQYSAYSVDTAVKEYLARGVPAAKVFIGVPFYSRGFVTQGLGCPSSGASPDTSWEAGVVDYKKLPLPGAEELWDEEAQAAYSYDKNRKVLNTYDDPRAVQEKCDYVKRLGLGGLIVWESSADFSSDHDRSLLKVIKQSLTHKNPRDSSEISMHEVGKALEDLEGKKEEQQPKRVAAPSLPSMSTSIYGGYPRRGLPTPPDTSAPSLLSQKTLDSHGTPPPVPLSTKPKEMSTPVKHGASSVSSQTSASTAIRGSYKAAPPLPPHRVVYRIQPTSRPSSVNVEYRGSTYECMLAHSGLPNWNPEDASTLWKRRT</sequence>
<evidence type="ECO:0000313" key="5">
    <source>
        <dbReference type="Proteomes" id="UP000033140"/>
    </source>
</evidence>
<dbReference type="Gene3D" id="3.20.20.80">
    <property type="entry name" value="Glycosidases"/>
    <property type="match status" value="1"/>
</dbReference>
<evidence type="ECO:0000259" key="3">
    <source>
        <dbReference type="PROSITE" id="PS51910"/>
    </source>
</evidence>
<accession>A0A0E9NNH5</accession>
<dbReference type="InterPro" id="IPR011583">
    <property type="entry name" value="Chitinase_II/V-like_cat"/>
</dbReference>
<organism evidence="4 5">
    <name type="scientific">Saitoella complicata (strain BCRC 22490 / CBS 7301 / JCM 7358 / NBRC 10748 / NRRL Y-17804)</name>
    <dbReference type="NCBI Taxonomy" id="698492"/>
    <lineage>
        <taxon>Eukaryota</taxon>
        <taxon>Fungi</taxon>
        <taxon>Dikarya</taxon>
        <taxon>Ascomycota</taxon>
        <taxon>Taphrinomycotina</taxon>
        <taxon>Taphrinomycotina incertae sedis</taxon>
        <taxon>Saitoella</taxon>
    </lineage>
</organism>
<feature type="compositionally biased region" description="Basic and acidic residues" evidence="2">
    <location>
        <begin position="411"/>
        <end position="420"/>
    </location>
</feature>
<dbReference type="GO" id="GO:0008843">
    <property type="term" value="F:endochitinase activity"/>
    <property type="evidence" value="ECO:0007669"/>
    <property type="project" value="UniProtKB-EC"/>
</dbReference>
<dbReference type="PANTHER" id="PTHR11177">
    <property type="entry name" value="CHITINASE"/>
    <property type="match status" value="1"/>
</dbReference>
<reference evidence="4 5" key="3">
    <citation type="journal article" date="2015" name="Genome Announc.">
        <title>Draft Genome Sequence of the Archiascomycetous Yeast Saitoella complicata.</title>
        <authorList>
            <person name="Yamauchi K."/>
            <person name="Kondo S."/>
            <person name="Hamamoto M."/>
            <person name="Takahashi Y."/>
            <person name="Ogura Y."/>
            <person name="Hayashi T."/>
            <person name="Nishida H."/>
        </authorList>
    </citation>
    <scope>NUCLEOTIDE SEQUENCE [LARGE SCALE GENOMIC DNA]</scope>
    <source>
        <strain evidence="4 5">NRRL Y-17804</strain>
    </source>
</reference>
<dbReference type="InterPro" id="IPR001223">
    <property type="entry name" value="Glyco_hydro18_cat"/>
</dbReference>
<dbReference type="PANTHER" id="PTHR11177:SF317">
    <property type="entry name" value="CHITINASE 12-RELATED"/>
    <property type="match status" value="1"/>
</dbReference>
<dbReference type="GO" id="GO:0008061">
    <property type="term" value="F:chitin binding"/>
    <property type="evidence" value="ECO:0007669"/>
    <property type="project" value="InterPro"/>
</dbReference>
<dbReference type="SUPFAM" id="SSF51055">
    <property type="entry name" value="Carbohydrate binding domain"/>
    <property type="match status" value="1"/>
</dbReference>
<dbReference type="OMA" id="EHYEEND"/>